<proteinExistence type="predicted"/>
<protein>
    <submittedName>
        <fullName evidence="2">FkbM family methyltransferase</fullName>
    </submittedName>
</protein>
<keyword evidence="2" id="KW-0489">Methyltransferase</keyword>
<dbReference type="InterPro" id="IPR006342">
    <property type="entry name" value="FkbM_mtfrase"/>
</dbReference>
<evidence type="ECO:0000313" key="3">
    <source>
        <dbReference type="Proteomes" id="UP001652542"/>
    </source>
</evidence>
<dbReference type="Proteomes" id="UP001652542">
    <property type="component" value="Unassembled WGS sequence"/>
</dbReference>
<dbReference type="RefSeq" id="WP_263733941.1">
    <property type="nucleotide sequence ID" value="NZ_JAOWKY010000001.1"/>
</dbReference>
<evidence type="ECO:0000313" key="2">
    <source>
        <dbReference type="EMBL" id="MCV2868326.1"/>
    </source>
</evidence>
<keyword evidence="3" id="KW-1185">Reference proteome</keyword>
<dbReference type="GO" id="GO:0008168">
    <property type="term" value="F:methyltransferase activity"/>
    <property type="evidence" value="ECO:0007669"/>
    <property type="project" value="UniProtKB-KW"/>
</dbReference>
<name>A0ABT2ZB67_9RHOB</name>
<dbReference type="PANTHER" id="PTHR36973:SF4">
    <property type="entry name" value="NODULATION PROTEIN"/>
    <property type="match status" value="1"/>
</dbReference>
<dbReference type="EMBL" id="JAOWKY010000001">
    <property type="protein sequence ID" value="MCV2868326.1"/>
    <property type="molecule type" value="Genomic_DNA"/>
</dbReference>
<dbReference type="SUPFAM" id="SSF53335">
    <property type="entry name" value="S-adenosyl-L-methionine-dependent methyltransferases"/>
    <property type="match status" value="1"/>
</dbReference>
<evidence type="ECO:0000259" key="1">
    <source>
        <dbReference type="Pfam" id="PF05050"/>
    </source>
</evidence>
<dbReference type="NCBIfam" id="TIGR01444">
    <property type="entry name" value="fkbM_fam"/>
    <property type="match status" value="1"/>
</dbReference>
<reference evidence="2 3" key="1">
    <citation type="submission" date="2022-10" db="EMBL/GenBank/DDBJ databases">
        <title>Defluviimonas sp. nov., isolated from ocean surface water.</title>
        <authorList>
            <person name="He W."/>
            <person name="Wang L."/>
            <person name="Zhang D.-F."/>
        </authorList>
    </citation>
    <scope>NUCLEOTIDE SEQUENCE [LARGE SCALE GENOMIC DNA]</scope>
    <source>
        <strain evidence="2 3">WL0002</strain>
    </source>
</reference>
<organism evidence="2 3">
    <name type="scientific">Albidovulum marisflavi</name>
    <dbReference type="NCBI Taxonomy" id="2984159"/>
    <lineage>
        <taxon>Bacteria</taxon>
        <taxon>Pseudomonadati</taxon>
        <taxon>Pseudomonadota</taxon>
        <taxon>Alphaproteobacteria</taxon>
        <taxon>Rhodobacterales</taxon>
        <taxon>Paracoccaceae</taxon>
        <taxon>Albidovulum</taxon>
    </lineage>
</organism>
<accession>A0ABT2ZB67</accession>
<dbReference type="PANTHER" id="PTHR36973">
    <property type="entry name" value="SLL1456 PROTEIN-RELATED"/>
    <property type="match status" value="1"/>
</dbReference>
<sequence>MPLPERTRYLFEVFDLQDRLRILDVGANPLSPPPYQQLAEEDLCDVFGFEPQRDAYDKLMETRRPNEQYYPHAVGDGNAHDLHISPNSGFTSLLPFYERGFLEFSIFPGAVNGLSKVNVATVRLDSLADLPQIDMLKIDIQGGEKLVIENGRQKLANAVVVIPEIRFSQLYEGEPMFAGVDAELRSQGFILHRFLFAKKALIGRRFRSQIAVRDNASHLVDGDAVYIRDLMRHELMSDDQIKKLALLADTVFKSFDLVLHCIDHLIRRGLLSEEHGHEYIRRLPGRFRKGGELDDDQVVVGSI</sequence>
<dbReference type="Pfam" id="PF05050">
    <property type="entry name" value="Methyltransf_21"/>
    <property type="match status" value="1"/>
</dbReference>
<dbReference type="GO" id="GO:0032259">
    <property type="term" value="P:methylation"/>
    <property type="evidence" value="ECO:0007669"/>
    <property type="project" value="UniProtKB-KW"/>
</dbReference>
<dbReference type="InterPro" id="IPR053188">
    <property type="entry name" value="FkbM_Methyltransferase"/>
</dbReference>
<keyword evidence="2" id="KW-0808">Transferase</keyword>
<gene>
    <name evidence="2" type="ORF">OEW28_06760</name>
</gene>
<feature type="domain" description="Methyltransferase FkbM" evidence="1">
    <location>
        <begin position="24"/>
        <end position="190"/>
    </location>
</feature>
<dbReference type="InterPro" id="IPR029063">
    <property type="entry name" value="SAM-dependent_MTases_sf"/>
</dbReference>
<dbReference type="Gene3D" id="3.40.50.150">
    <property type="entry name" value="Vaccinia Virus protein VP39"/>
    <property type="match status" value="1"/>
</dbReference>
<comment type="caution">
    <text evidence="2">The sequence shown here is derived from an EMBL/GenBank/DDBJ whole genome shotgun (WGS) entry which is preliminary data.</text>
</comment>